<evidence type="ECO:0000313" key="1">
    <source>
        <dbReference type="EMBL" id="MBP0463671.1"/>
    </source>
</evidence>
<organism evidence="1 2">
    <name type="scientific">Roseomonas nitratireducens</name>
    <dbReference type="NCBI Taxonomy" id="2820810"/>
    <lineage>
        <taxon>Bacteria</taxon>
        <taxon>Pseudomonadati</taxon>
        <taxon>Pseudomonadota</taxon>
        <taxon>Alphaproteobacteria</taxon>
        <taxon>Acetobacterales</taxon>
        <taxon>Roseomonadaceae</taxon>
        <taxon>Roseomonas</taxon>
    </lineage>
</organism>
<name>A0ABS4AQQ2_9PROT</name>
<accession>A0ABS4AQQ2</accession>
<dbReference type="Proteomes" id="UP000680815">
    <property type="component" value="Unassembled WGS sequence"/>
</dbReference>
<gene>
    <name evidence="1" type="ORF">J5Y09_07095</name>
</gene>
<protein>
    <recommendedName>
        <fullName evidence="3">Lysine-specific metallo-endopeptidase domain-containing protein</fullName>
    </recommendedName>
</protein>
<evidence type="ECO:0008006" key="3">
    <source>
        <dbReference type="Google" id="ProtNLM"/>
    </source>
</evidence>
<comment type="caution">
    <text evidence="1">The sequence shown here is derived from an EMBL/GenBank/DDBJ whole genome shotgun (WGS) entry which is preliminary data.</text>
</comment>
<proteinExistence type="predicted"/>
<reference evidence="1 2" key="1">
    <citation type="submission" date="2021-03" db="EMBL/GenBank/DDBJ databases">
        <authorList>
            <person name="So Y."/>
        </authorList>
    </citation>
    <scope>NUCLEOTIDE SEQUENCE [LARGE SCALE GENOMIC DNA]</scope>
    <source>
        <strain evidence="1 2">PWR1</strain>
    </source>
</reference>
<dbReference type="RefSeq" id="WP_209351057.1">
    <property type="nucleotide sequence ID" value="NZ_JAGIYZ010000005.1"/>
</dbReference>
<keyword evidence="2" id="KW-1185">Reference proteome</keyword>
<evidence type="ECO:0000313" key="2">
    <source>
        <dbReference type="Proteomes" id="UP000680815"/>
    </source>
</evidence>
<sequence length="212" mass="23253">MPTYTLYGLTKDARMPPSASEYVGYAFPTQVEVPRQFGGPATRKVTTLFEEAFRELAQCGRRPACDSHFSGLGAGLGLTALLRDWKMYFFCFAPQGAKNTWPADDKDITYAQVVGTYKATSLVEIGIHLCALRSAEFLAATILHELAHVAGAPGASADDLSRHARGQLTAEEIRRLHKAERAVYACGYRAPLYKQNVIGALDTIIGRPRRIT</sequence>
<dbReference type="EMBL" id="JAGIYZ010000005">
    <property type="protein sequence ID" value="MBP0463671.1"/>
    <property type="molecule type" value="Genomic_DNA"/>
</dbReference>